<dbReference type="RefSeq" id="WP_150983472.1">
    <property type="nucleotide sequence ID" value="NZ_CP062803.1"/>
</dbReference>
<dbReference type="EMBL" id="CP062803">
    <property type="protein sequence ID" value="QOT78340.1"/>
    <property type="molecule type" value="Genomic_DNA"/>
</dbReference>
<name>A0A643G331_9BURK</name>
<evidence type="ECO:0000256" key="4">
    <source>
        <dbReference type="PROSITE-ProRule" id="PRU00335"/>
    </source>
</evidence>
<dbReference type="PANTHER" id="PTHR30055">
    <property type="entry name" value="HTH-TYPE TRANSCRIPTIONAL REGULATOR RUTR"/>
    <property type="match status" value="1"/>
</dbReference>
<dbReference type="InterPro" id="IPR050109">
    <property type="entry name" value="HTH-type_TetR-like_transc_reg"/>
</dbReference>
<feature type="domain" description="HTH tetR-type" evidence="6">
    <location>
        <begin position="27"/>
        <end position="87"/>
    </location>
</feature>
<evidence type="ECO:0000256" key="1">
    <source>
        <dbReference type="ARBA" id="ARBA00023015"/>
    </source>
</evidence>
<dbReference type="InterPro" id="IPR009057">
    <property type="entry name" value="Homeodomain-like_sf"/>
</dbReference>
<dbReference type="Pfam" id="PF00440">
    <property type="entry name" value="TetR_N"/>
    <property type="match status" value="1"/>
</dbReference>
<keyword evidence="3" id="KW-0804">Transcription</keyword>
<dbReference type="Proteomes" id="UP000397656">
    <property type="component" value="Chromosome 1"/>
</dbReference>
<reference evidence="7 8" key="1">
    <citation type="submission" date="2020-10" db="EMBL/GenBank/DDBJ databases">
        <title>Complete genome sequence of Cupriavidus basilensis CCUG 49340T.</title>
        <authorList>
            <person name="Salva-Serra F."/>
            <person name="Donoso R.A."/>
            <person name="Cho K.H."/>
            <person name="Yoo J.A."/>
            <person name="Lee K."/>
            <person name="Yoon S.-H."/>
            <person name="Perez-Pantoja D."/>
            <person name="Moore E.R.B."/>
        </authorList>
    </citation>
    <scope>NUCLEOTIDE SEQUENCE [LARGE SCALE GENOMIC DNA]</scope>
    <source>
        <strain evidence="8">CCUG 49340</strain>
    </source>
</reference>
<evidence type="ECO:0000256" key="2">
    <source>
        <dbReference type="ARBA" id="ARBA00023125"/>
    </source>
</evidence>
<gene>
    <name evidence="7" type="ORF">F7R26_010190</name>
</gene>
<evidence type="ECO:0000256" key="5">
    <source>
        <dbReference type="SAM" id="MobiDB-lite"/>
    </source>
</evidence>
<evidence type="ECO:0000313" key="8">
    <source>
        <dbReference type="Proteomes" id="UP000397656"/>
    </source>
</evidence>
<organism evidence="7 8">
    <name type="scientific">Cupriavidus basilensis</name>
    <dbReference type="NCBI Taxonomy" id="68895"/>
    <lineage>
        <taxon>Bacteria</taxon>
        <taxon>Pseudomonadati</taxon>
        <taxon>Pseudomonadota</taxon>
        <taxon>Betaproteobacteria</taxon>
        <taxon>Burkholderiales</taxon>
        <taxon>Burkholderiaceae</taxon>
        <taxon>Cupriavidus</taxon>
    </lineage>
</organism>
<feature type="region of interest" description="Disordered" evidence="5">
    <location>
        <begin position="1"/>
        <end position="29"/>
    </location>
</feature>
<keyword evidence="2 4" id="KW-0238">DNA-binding</keyword>
<evidence type="ECO:0000259" key="6">
    <source>
        <dbReference type="PROSITE" id="PS50977"/>
    </source>
</evidence>
<accession>A0A643G331</accession>
<dbReference type="GO" id="GO:0000976">
    <property type="term" value="F:transcription cis-regulatory region binding"/>
    <property type="evidence" value="ECO:0007669"/>
    <property type="project" value="TreeGrafter"/>
</dbReference>
<dbReference type="GeneID" id="98401273"/>
<dbReference type="InterPro" id="IPR001647">
    <property type="entry name" value="HTH_TetR"/>
</dbReference>
<dbReference type="PRINTS" id="PR00455">
    <property type="entry name" value="HTHTETR"/>
</dbReference>
<protein>
    <submittedName>
        <fullName evidence="7">TetR/AcrR family transcriptional regulator</fullName>
    </submittedName>
</protein>
<dbReference type="PROSITE" id="PS50977">
    <property type="entry name" value="HTH_TETR_2"/>
    <property type="match status" value="1"/>
</dbReference>
<dbReference type="PANTHER" id="PTHR30055:SF234">
    <property type="entry name" value="HTH-TYPE TRANSCRIPTIONAL REGULATOR BETI"/>
    <property type="match status" value="1"/>
</dbReference>
<proteinExistence type="predicted"/>
<dbReference type="AlphaFoldDB" id="A0A643G331"/>
<dbReference type="SUPFAM" id="SSF46689">
    <property type="entry name" value="Homeodomain-like"/>
    <property type="match status" value="1"/>
</dbReference>
<keyword evidence="1" id="KW-0805">Transcription regulation</keyword>
<dbReference type="Gene3D" id="1.10.357.10">
    <property type="entry name" value="Tetracycline Repressor, domain 2"/>
    <property type="match status" value="1"/>
</dbReference>
<feature type="DNA-binding region" description="H-T-H motif" evidence="4">
    <location>
        <begin position="50"/>
        <end position="69"/>
    </location>
</feature>
<dbReference type="GO" id="GO:0003700">
    <property type="term" value="F:DNA-binding transcription factor activity"/>
    <property type="evidence" value="ECO:0007669"/>
    <property type="project" value="TreeGrafter"/>
</dbReference>
<evidence type="ECO:0000256" key="3">
    <source>
        <dbReference type="ARBA" id="ARBA00023163"/>
    </source>
</evidence>
<sequence>MKELTITSADILGNKEDNAPRRRGNRNTRVPEILEVATRVFAEQGSAGFTQRRIANEAGIRLSTLQHYFGTREELLRSTIEARSRRSFELYRTLLKDRSRSPDTLLDAIVDNVFTALDGSDASVGAFALQCWSLAEKEEFAREAVAEINAELQDIFATVVARVNPSLSTAECSLRGALILSHLLGLVIYARRAGHNAPDPEDLRVATKVVWKALSKAS</sequence>
<evidence type="ECO:0000313" key="7">
    <source>
        <dbReference type="EMBL" id="QOT78340.1"/>
    </source>
</evidence>